<dbReference type="PANTHER" id="PTHR10217:SF548">
    <property type="entry name" value="GH12235P"/>
    <property type="match status" value="1"/>
</dbReference>
<protein>
    <recommendedName>
        <fullName evidence="3">PAS domain-containing protein</fullName>
    </recommendedName>
</protein>
<dbReference type="AlphaFoldDB" id="A0A401TXZ5"/>
<evidence type="ECO:0008006" key="3">
    <source>
        <dbReference type="Google" id="ProtNLM"/>
    </source>
</evidence>
<dbReference type="Proteomes" id="UP000287033">
    <property type="component" value="Unassembled WGS sequence"/>
</dbReference>
<comment type="caution">
    <text evidence="1">The sequence shown here is derived from an EMBL/GenBank/DDBJ whole genome shotgun (WGS) entry which is preliminary data.</text>
</comment>
<dbReference type="OMA" id="KPACCDF"/>
<dbReference type="GO" id="GO:0042391">
    <property type="term" value="P:regulation of membrane potential"/>
    <property type="evidence" value="ECO:0007669"/>
    <property type="project" value="TreeGrafter"/>
</dbReference>
<organism evidence="1 2">
    <name type="scientific">Chiloscyllium punctatum</name>
    <name type="common">Brownbanded bambooshark</name>
    <name type="synonym">Hemiscyllium punctatum</name>
    <dbReference type="NCBI Taxonomy" id="137246"/>
    <lineage>
        <taxon>Eukaryota</taxon>
        <taxon>Metazoa</taxon>
        <taxon>Chordata</taxon>
        <taxon>Craniata</taxon>
        <taxon>Vertebrata</taxon>
        <taxon>Chondrichthyes</taxon>
        <taxon>Elasmobranchii</taxon>
        <taxon>Galeomorphii</taxon>
        <taxon>Galeoidea</taxon>
        <taxon>Orectolobiformes</taxon>
        <taxon>Hemiscylliidae</taxon>
        <taxon>Chiloscyllium</taxon>
    </lineage>
</organism>
<dbReference type="SUPFAM" id="SSF55785">
    <property type="entry name" value="PYP-like sensor domain (PAS domain)"/>
    <property type="match status" value="1"/>
</dbReference>
<keyword evidence="2" id="KW-1185">Reference proteome</keyword>
<gene>
    <name evidence="1" type="ORF">chiPu_0031674</name>
</gene>
<evidence type="ECO:0000313" key="1">
    <source>
        <dbReference type="EMBL" id="GCC47488.1"/>
    </source>
</evidence>
<reference evidence="1 2" key="1">
    <citation type="journal article" date="2018" name="Nat. Ecol. Evol.">
        <title>Shark genomes provide insights into elasmobranch evolution and the origin of vertebrates.</title>
        <authorList>
            <person name="Hara Y"/>
            <person name="Yamaguchi K"/>
            <person name="Onimaru K"/>
            <person name="Kadota M"/>
            <person name="Koyanagi M"/>
            <person name="Keeley SD"/>
            <person name="Tatsumi K"/>
            <person name="Tanaka K"/>
            <person name="Motone F"/>
            <person name="Kageyama Y"/>
            <person name="Nozu R"/>
            <person name="Adachi N"/>
            <person name="Nishimura O"/>
            <person name="Nakagawa R"/>
            <person name="Tanegashima C"/>
            <person name="Kiyatake I"/>
            <person name="Matsumoto R"/>
            <person name="Murakumo K"/>
            <person name="Nishida K"/>
            <person name="Terakita A"/>
            <person name="Kuratani S"/>
            <person name="Sato K"/>
            <person name="Hyodo S Kuraku.S."/>
        </authorList>
    </citation>
    <scope>NUCLEOTIDE SEQUENCE [LARGE SCALE GENOMIC DNA]</scope>
</reference>
<dbReference type="OrthoDB" id="432483at2759"/>
<name>A0A401TXZ5_CHIPU</name>
<dbReference type="EMBL" id="BEZZ01215703">
    <property type="protein sequence ID" value="GCC47488.1"/>
    <property type="molecule type" value="Genomic_DNA"/>
</dbReference>
<evidence type="ECO:0000313" key="2">
    <source>
        <dbReference type="Proteomes" id="UP000287033"/>
    </source>
</evidence>
<dbReference type="InterPro" id="IPR050818">
    <property type="entry name" value="KCNH_animal-type"/>
</dbReference>
<dbReference type="GO" id="GO:0005886">
    <property type="term" value="C:plasma membrane"/>
    <property type="evidence" value="ECO:0007669"/>
    <property type="project" value="TreeGrafter"/>
</dbReference>
<sequence length="72" mass="8264">MSGYSRAEVMQKPACCDFLHGPQTRKAAISQIRQALGGSEERKVELSLYRKDGKDLPYTRQILRKYNSVIFK</sequence>
<dbReference type="PANTHER" id="PTHR10217">
    <property type="entry name" value="VOLTAGE AND LIGAND GATED POTASSIUM CHANNEL"/>
    <property type="match status" value="1"/>
</dbReference>
<accession>A0A401TXZ5</accession>
<feature type="non-terminal residue" evidence="1">
    <location>
        <position position="72"/>
    </location>
</feature>
<dbReference type="STRING" id="137246.A0A401TXZ5"/>
<dbReference type="InterPro" id="IPR035965">
    <property type="entry name" value="PAS-like_dom_sf"/>
</dbReference>
<dbReference type="Gene3D" id="3.30.450.20">
    <property type="entry name" value="PAS domain"/>
    <property type="match status" value="1"/>
</dbReference>
<dbReference type="GO" id="GO:0005242">
    <property type="term" value="F:inward rectifier potassium channel activity"/>
    <property type="evidence" value="ECO:0007669"/>
    <property type="project" value="TreeGrafter"/>
</dbReference>
<proteinExistence type="predicted"/>